<dbReference type="Pfam" id="PF17428">
    <property type="entry name" value="DUF5412"/>
    <property type="match status" value="1"/>
</dbReference>
<proteinExistence type="predicted"/>
<keyword evidence="1" id="KW-0472">Membrane</keyword>
<name>A0A838LBI2_9SPHN</name>
<dbReference type="AlphaFoldDB" id="A0A838LBI2"/>
<evidence type="ECO:0000313" key="3">
    <source>
        <dbReference type="Proteomes" id="UP000570166"/>
    </source>
</evidence>
<organism evidence="2 3">
    <name type="scientific">Sphingomonas chungangi</name>
    <dbReference type="NCBI Taxonomy" id="2683589"/>
    <lineage>
        <taxon>Bacteria</taxon>
        <taxon>Pseudomonadati</taxon>
        <taxon>Pseudomonadota</taxon>
        <taxon>Alphaproteobacteria</taxon>
        <taxon>Sphingomonadales</taxon>
        <taxon>Sphingomonadaceae</taxon>
        <taxon>Sphingomonas</taxon>
    </lineage>
</organism>
<comment type="caution">
    <text evidence="2">The sequence shown here is derived from an EMBL/GenBank/DDBJ whole genome shotgun (WGS) entry which is preliminary data.</text>
</comment>
<dbReference type="EMBL" id="JACEIB010000027">
    <property type="protein sequence ID" value="MBA2936222.1"/>
    <property type="molecule type" value="Genomic_DNA"/>
</dbReference>
<evidence type="ECO:0000256" key="1">
    <source>
        <dbReference type="SAM" id="Phobius"/>
    </source>
</evidence>
<gene>
    <name evidence="2" type="ORF">HZF05_19245</name>
</gene>
<sequence>MSMSANPRRIIIGLLIALILLIVGFLVAMTMLFSGWSQRTIYQRAKSPDGWHEARVQFDDAGALSDFSRLVFVKHTWNGGDEPLMSCRAFWGNGEADVKLSWADNNTLVIRHHFAPQNVEAVAKNCGSVRIVAQSVPPYESY</sequence>
<keyword evidence="1" id="KW-1133">Transmembrane helix</keyword>
<keyword evidence="3" id="KW-1185">Reference proteome</keyword>
<dbReference type="RefSeq" id="WP_181638923.1">
    <property type="nucleotide sequence ID" value="NZ_JACEIB010000027.1"/>
</dbReference>
<keyword evidence="1" id="KW-0812">Transmembrane</keyword>
<protein>
    <submittedName>
        <fullName evidence="2">Uncharacterized protein</fullName>
    </submittedName>
</protein>
<evidence type="ECO:0000313" key="2">
    <source>
        <dbReference type="EMBL" id="MBA2936222.1"/>
    </source>
</evidence>
<dbReference type="InterPro" id="IPR035406">
    <property type="entry name" value="DUF5412"/>
</dbReference>
<reference evidence="2 3" key="1">
    <citation type="submission" date="2020-07" db="EMBL/GenBank/DDBJ databases">
        <authorList>
            <person name="Sun Q."/>
        </authorList>
    </citation>
    <scope>NUCLEOTIDE SEQUENCE [LARGE SCALE GENOMIC DNA]</scope>
    <source>
        <strain evidence="2 3">CGMCC 1.13654</strain>
    </source>
</reference>
<feature type="transmembrane region" description="Helical" evidence="1">
    <location>
        <begin position="12"/>
        <end position="36"/>
    </location>
</feature>
<accession>A0A838LBI2</accession>
<dbReference type="Proteomes" id="UP000570166">
    <property type="component" value="Unassembled WGS sequence"/>
</dbReference>